<dbReference type="EMBL" id="CP031146">
    <property type="protein sequence ID" value="AXM97356.1"/>
    <property type="molecule type" value="Genomic_DNA"/>
</dbReference>
<proteinExistence type="predicted"/>
<evidence type="ECO:0000313" key="1">
    <source>
        <dbReference type="EMBL" id="AXM97356.1"/>
    </source>
</evidence>
<protein>
    <submittedName>
        <fullName evidence="1">Uncharacterized protein</fullName>
    </submittedName>
</protein>
<sequence>MNKIENLYAYNNEVPGQPTCFEVQGTVTVAHPGIEPVLAEPKVRHKGGWEVLQLTLVDSGEPAIQVLTEKPVFFRREGASPWKGLEIMHADGSQRVEIEHRVAIN</sequence>
<gene>
    <name evidence="1" type="ORF">DVB73_17030</name>
</gene>
<dbReference type="AlphaFoldDB" id="A0AAD0QZB6"/>
<evidence type="ECO:0000313" key="2">
    <source>
        <dbReference type="Proteomes" id="UP000256503"/>
    </source>
</evidence>
<organism evidence="1 2">
    <name type="scientific">Pseudomonas plecoglossicida</name>
    <dbReference type="NCBI Taxonomy" id="70775"/>
    <lineage>
        <taxon>Bacteria</taxon>
        <taxon>Pseudomonadati</taxon>
        <taxon>Pseudomonadota</taxon>
        <taxon>Gammaproteobacteria</taxon>
        <taxon>Pseudomonadales</taxon>
        <taxon>Pseudomonadaceae</taxon>
        <taxon>Pseudomonas</taxon>
    </lineage>
</organism>
<dbReference type="Proteomes" id="UP000256503">
    <property type="component" value="Chromosome"/>
</dbReference>
<reference evidence="1 2" key="1">
    <citation type="submission" date="2018-07" db="EMBL/GenBank/DDBJ databases">
        <title>Complete genome sequence of a Pseudomonas plecoglossicida strain pathogenic to the marine fish, Larimichthys crocea.</title>
        <authorList>
            <person name="Tao Z."/>
        </authorList>
    </citation>
    <scope>NUCLEOTIDE SEQUENCE [LARGE SCALE GENOMIC DNA]</scope>
    <source>
        <strain evidence="1 2">XSDHY-P</strain>
    </source>
</reference>
<name>A0AAD0QZB6_PSEDL</name>
<accession>A0AAD0QZB6</accession>